<evidence type="ECO:0000313" key="4">
    <source>
        <dbReference type="Proteomes" id="UP001255856"/>
    </source>
</evidence>
<evidence type="ECO:0000256" key="1">
    <source>
        <dbReference type="SAM" id="Coils"/>
    </source>
</evidence>
<protein>
    <submittedName>
        <fullName evidence="3">Uncharacterized protein</fullName>
    </submittedName>
</protein>
<reference evidence="3" key="1">
    <citation type="submission" date="2021-01" db="EMBL/GenBank/DDBJ databases">
        <authorList>
            <person name="Eckstrom K.M.E."/>
        </authorList>
    </citation>
    <scope>NUCLEOTIDE SEQUENCE</scope>
    <source>
        <strain evidence="3">UVCC 0001</strain>
    </source>
</reference>
<feature type="coiled-coil region" evidence="1">
    <location>
        <begin position="37"/>
        <end position="71"/>
    </location>
</feature>
<sequence length="554" mass="57459">MELVGLALQKERALNTLELVKQHAGLKESMTREQAARLAAEREASSAKEALEALRREVAGLKAAQRAERARLGELDERVRALQASREGPAPKGAPDRLEAPALVLLGRLEKQQADMAVEMDRWRGLFQALGGGVAPPASAPPAAALTTGQRETHRESNEAARHRAVAALRAGQQAAPGPRPEQGPPARKRQRAAIAAPAPIARPLSPAEKEMGRASTPGDEASLAVSVACSPRFALEGLGADQGADEVSSPGALAALLGGLAELTLQGDARADEELASLADDVLERRCPPAIFSSAWQAALLGCAAAIGCADPPENAVCLAWTSAGDTLDCVPSEGDRDAGRFIGAWATPEASARGTVPALLAVAVRLSRRLAALAPECWAGERALAALLTRDAHRRVLRSLLDPGAARLSLSEQAALATAAAALARSAGDVLAVRCFLVDLACATGDQMPVVPAAAALDVWPCALPDLESGAGVDNVGLALQSALRGASHASGPDPEAGLLETPGVRAAAVQHLTQLGKRFWGWGRDELGSPRADQPRLVSAELNAWLRPESA</sequence>
<feature type="compositionally biased region" description="Low complexity" evidence="2">
    <location>
        <begin position="193"/>
        <end position="207"/>
    </location>
</feature>
<comment type="caution">
    <text evidence="3">The sequence shown here is derived from an EMBL/GenBank/DDBJ whole genome shotgun (WGS) entry which is preliminary data.</text>
</comment>
<evidence type="ECO:0000313" key="3">
    <source>
        <dbReference type="EMBL" id="KAK2077219.1"/>
    </source>
</evidence>
<accession>A0AAD9MGM2</accession>
<dbReference type="AlphaFoldDB" id="A0AAD9MGM2"/>
<feature type="compositionally biased region" description="Low complexity" evidence="2">
    <location>
        <begin position="166"/>
        <end position="177"/>
    </location>
</feature>
<feature type="compositionally biased region" description="Basic and acidic residues" evidence="2">
    <location>
        <begin position="151"/>
        <end position="162"/>
    </location>
</feature>
<name>A0AAD9MGM2_PROWI</name>
<proteinExistence type="predicted"/>
<dbReference type="EMBL" id="JASFZW010000007">
    <property type="protein sequence ID" value="KAK2077219.1"/>
    <property type="molecule type" value="Genomic_DNA"/>
</dbReference>
<keyword evidence="4" id="KW-1185">Reference proteome</keyword>
<feature type="region of interest" description="Disordered" evidence="2">
    <location>
        <begin position="136"/>
        <end position="219"/>
    </location>
</feature>
<organism evidence="3 4">
    <name type="scientific">Prototheca wickerhamii</name>
    <dbReference type="NCBI Taxonomy" id="3111"/>
    <lineage>
        <taxon>Eukaryota</taxon>
        <taxon>Viridiplantae</taxon>
        <taxon>Chlorophyta</taxon>
        <taxon>core chlorophytes</taxon>
        <taxon>Trebouxiophyceae</taxon>
        <taxon>Chlorellales</taxon>
        <taxon>Chlorellaceae</taxon>
        <taxon>Prototheca</taxon>
    </lineage>
</organism>
<feature type="compositionally biased region" description="Low complexity" evidence="2">
    <location>
        <begin position="136"/>
        <end position="145"/>
    </location>
</feature>
<keyword evidence="1" id="KW-0175">Coiled coil</keyword>
<evidence type="ECO:0000256" key="2">
    <source>
        <dbReference type="SAM" id="MobiDB-lite"/>
    </source>
</evidence>
<gene>
    <name evidence="3" type="ORF">QBZ16_004853</name>
</gene>
<dbReference type="Proteomes" id="UP001255856">
    <property type="component" value="Unassembled WGS sequence"/>
</dbReference>